<reference evidence="1" key="1">
    <citation type="journal article" date="2019" name="Science">
        <title>Mutation of a bHLH transcription factor allowed almond domestication.</title>
        <authorList>
            <person name="Sanchez-Perez R."/>
            <person name="Pavan S."/>
            <person name="Mazzeo R."/>
            <person name="Moldovan C."/>
            <person name="Aiese Cigliano R."/>
            <person name="Del Cueto J."/>
            <person name="Ricciardi F."/>
            <person name="Lotti C."/>
            <person name="Ricciardi L."/>
            <person name="Dicenta F."/>
            <person name="Lopez-Marques R.L."/>
            <person name="Lindberg Moller B."/>
        </authorList>
    </citation>
    <scope>NUCLEOTIDE SEQUENCE</scope>
</reference>
<dbReference type="AlphaFoldDB" id="A0A4Y1RLD7"/>
<dbReference type="InterPro" id="IPR007750">
    <property type="entry name" value="DUF674"/>
</dbReference>
<name>A0A4Y1RLD7_PRUDU</name>
<dbReference type="PANTHER" id="PTHR33103:SF27">
    <property type="entry name" value="OS04G0594700 PROTEIN"/>
    <property type="match status" value="1"/>
</dbReference>
<organism evidence="1">
    <name type="scientific">Prunus dulcis</name>
    <name type="common">Almond</name>
    <name type="synonym">Amygdalus dulcis</name>
    <dbReference type="NCBI Taxonomy" id="3755"/>
    <lineage>
        <taxon>Eukaryota</taxon>
        <taxon>Viridiplantae</taxon>
        <taxon>Streptophyta</taxon>
        <taxon>Embryophyta</taxon>
        <taxon>Tracheophyta</taxon>
        <taxon>Spermatophyta</taxon>
        <taxon>Magnoliopsida</taxon>
        <taxon>eudicotyledons</taxon>
        <taxon>Gunneridae</taxon>
        <taxon>Pentapetalae</taxon>
        <taxon>rosids</taxon>
        <taxon>fabids</taxon>
        <taxon>Rosales</taxon>
        <taxon>Rosaceae</taxon>
        <taxon>Amygdaloideae</taxon>
        <taxon>Amygdaleae</taxon>
        <taxon>Prunus</taxon>
    </lineage>
</organism>
<dbReference type="PANTHER" id="PTHR33103">
    <property type="entry name" value="OS01G0153900 PROTEIN"/>
    <property type="match status" value="1"/>
</dbReference>
<evidence type="ECO:0000313" key="1">
    <source>
        <dbReference type="EMBL" id="BBH04697.1"/>
    </source>
</evidence>
<proteinExistence type="predicted"/>
<accession>A0A4Y1RLD7</accession>
<dbReference type="EMBL" id="AP019302">
    <property type="protein sequence ID" value="BBH04697.1"/>
    <property type="molecule type" value="Genomic_DNA"/>
</dbReference>
<gene>
    <name evidence="1" type="ORF">Prudu_015902</name>
</gene>
<protein>
    <recommendedName>
        <fullName evidence="2">DUF674 family protein</fullName>
    </recommendedName>
</protein>
<sequence length="571" mass="63200">MEKQLNISCTTRALIRGSYLSTIICALIWTKRGSQSRSHTLLQSMAETSANTISVKALVDKASNQIIFIESDNDFIDVLFSFLTIPMGTIMRLAPNQSVPLEIGCIKNLYSSVKNMDVKHFRTEACRDMLLCPRNVAESHCRNLKPKIDNGEPTQYFLCSRNYRGECKLSYNKIGSCDCGGSITEEKNLLVSLDGGIFVKGLARLIIGDNLQVMPPLTLEGLSVFTELGVRNGNTTEELTFNVGSDEVLNLLICSLVSRTPLTETLLKNKPIRKLSNDNQGINIEPQIVVDATDPEGNLSIKLIVSKSKKMVCYAEVGEDFVNLLFSFLTIPLGFVVKQMRDCALKGCINQLFKSVQDLDDCYLKSDYHKEMLLSPKLVPGFCYENHLLGTEEATYYYALGMLSTDKTLIASRISAAKKTRRSYYGEESAQTSIKSVTVMDPKSHNDQDKSAEGQGFVGGPAMFTVTDNLIIRPISLMFGLSLLNELKVPLTDIEVKIVHVRREETPVMAANCKDSITLKALVNKDRYEVIFVESEVDFINALFSFLTITMGTLIGLGPSHPVPNGIGAKI</sequence>
<dbReference type="Pfam" id="PF05056">
    <property type="entry name" value="DUF674"/>
    <property type="match status" value="2"/>
</dbReference>
<evidence type="ECO:0008006" key="2">
    <source>
        <dbReference type="Google" id="ProtNLM"/>
    </source>
</evidence>